<evidence type="ECO:0000313" key="4">
    <source>
        <dbReference type="EMBL" id="KAF5732007.1"/>
    </source>
</evidence>
<keyword evidence="1 2" id="KW-0694">RNA-binding</keyword>
<dbReference type="PANTHER" id="PTHR48025">
    <property type="entry name" value="OS02G0815200 PROTEIN"/>
    <property type="match status" value="1"/>
</dbReference>
<evidence type="ECO:0000256" key="1">
    <source>
        <dbReference type="ARBA" id="ARBA00022884"/>
    </source>
</evidence>
<dbReference type="AlphaFoldDB" id="A0A7J7CDQ0"/>
<dbReference type="Gene3D" id="3.30.70.330">
    <property type="match status" value="1"/>
</dbReference>
<dbReference type="Proteomes" id="UP000593562">
    <property type="component" value="Unassembled WGS sequence"/>
</dbReference>
<dbReference type="InterPro" id="IPR012677">
    <property type="entry name" value="Nucleotide-bd_a/b_plait_sf"/>
</dbReference>
<protein>
    <recommendedName>
        <fullName evidence="3">RRM domain-containing protein</fullName>
    </recommendedName>
</protein>
<dbReference type="GO" id="GO:1901259">
    <property type="term" value="P:chloroplast rRNA processing"/>
    <property type="evidence" value="ECO:0007669"/>
    <property type="project" value="TreeGrafter"/>
</dbReference>
<dbReference type="SMART" id="SM00360">
    <property type="entry name" value="RRM"/>
    <property type="match status" value="1"/>
</dbReference>
<sequence>MFTIRRKVHLELYVCNLPRSSDIAELLKMFQPFGTVVSVQVSRNPETGISRGCGYVTMSSINSARNAISLYFLATLKDVGGREMRVRFSVDMNTRGRDRQFLNSAPKKNLIYESPHKLYVGNLGWIFAVGNYLLEKEIDSAMGRKAQCL</sequence>
<dbReference type="PANTHER" id="PTHR48025:SF7">
    <property type="entry name" value="RNA-BINDING (RRM_RBD_RNP MOTIFS) FAMILY PROTEIN"/>
    <property type="match status" value="1"/>
</dbReference>
<dbReference type="GO" id="GO:0009535">
    <property type="term" value="C:chloroplast thylakoid membrane"/>
    <property type="evidence" value="ECO:0007669"/>
    <property type="project" value="TreeGrafter"/>
</dbReference>
<proteinExistence type="predicted"/>
<dbReference type="Pfam" id="PF00076">
    <property type="entry name" value="RRM_1"/>
    <property type="match status" value="1"/>
</dbReference>
<evidence type="ECO:0000256" key="2">
    <source>
        <dbReference type="PROSITE-ProRule" id="PRU00176"/>
    </source>
</evidence>
<dbReference type="InterPro" id="IPR035979">
    <property type="entry name" value="RBD_domain_sf"/>
</dbReference>
<evidence type="ECO:0000259" key="3">
    <source>
        <dbReference type="PROSITE" id="PS50102"/>
    </source>
</evidence>
<gene>
    <name evidence="4" type="ORF">HS088_TW18G00695</name>
</gene>
<name>A0A7J7CDQ0_TRIWF</name>
<dbReference type="InParanoid" id="A0A7J7CDQ0"/>
<dbReference type="InterPro" id="IPR050502">
    <property type="entry name" value="Euk_RNA-bind_prot"/>
</dbReference>
<dbReference type="SUPFAM" id="SSF54928">
    <property type="entry name" value="RNA-binding domain, RBD"/>
    <property type="match status" value="1"/>
</dbReference>
<organism evidence="4 5">
    <name type="scientific">Tripterygium wilfordii</name>
    <name type="common">Thunder God vine</name>
    <dbReference type="NCBI Taxonomy" id="458696"/>
    <lineage>
        <taxon>Eukaryota</taxon>
        <taxon>Viridiplantae</taxon>
        <taxon>Streptophyta</taxon>
        <taxon>Embryophyta</taxon>
        <taxon>Tracheophyta</taxon>
        <taxon>Spermatophyta</taxon>
        <taxon>Magnoliopsida</taxon>
        <taxon>eudicotyledons</taxon>
        <taxon>Gunneridae</taxon>
        <taxon>Pentapetalae</taxon>
        <taxon>rosids</taxon>
        <taxon>fabids</taxon>
        <taxon>Celastrales</taxon>
        <taxon>Celastraceae</taxon>
        <taxon>Tripterygium</taxon>
    </lineage>
</organism>
<evidence type="ECO:0000313" key="5">
    <source>
        <dbReference type="Proteomes" id="UP000593562"/>
    </source>
</evidence>
<feature type="domain" description="RRM" evidence="3">
    <location>
        <begin position="10"/>
        <end position="91"/>
    </location>
</feature>
<keyword evidence="5" id="KW-1185">Reference proteome</keyword>
<dbReference type="PROSITE" id="PS50102">
    <property type="entry name" value="RRM"/>
    <property type="match status" value="1"/>
</dbReference>
<reference evidence="4 5" key="1">
    <citation type="journal article" date="2020" name="Nat. Commun.">
        <title>Genome of Tripterygium wilfordii and identification of cytochrome P450 involved in triptolide biosynthesis.</title>
        <authorList>
            <person name="Tu L."/>
            <person name="Su P."/>
            <person name="Zhang Z."/>
            <person name="Gao L."/>
            <person name="Wang J."/>
            <person name="Hu T."/>
            <person name="Zhou J."/>
            <person name="Zhang Y."/>
            <person name="Zhao Y."/>
            <person name="Liu Y."/>
            <person name="Song Y."/>
            <person name="Tong Y."/>
            <person name="Lu Y."/>
            <person name="Yang J."/>
            <person name="Xu C."/>
            <person name="Jia M."/>
            <person name="Peters R.J."/>
            <person name="Huang L."/>
            <person name="Gao W."/>
        </authorList>
    </citation>
    <scope>NUCLEOTIDE SEQUENCE [LARGE SCALE GENOMIC DNA]</scope>
    <source>
        <strain evidence="5">cv. XIE 37</strain>
        <tissue evidence="4">Leaf</tissue>
    </source>
</reference>
<dbReference type="InterPro" id="IPR000504">
    <property type="entry name" value="RRM_dom"/>
</dbReference>
<dbReference type="GO" id="GO:0003729">
    <property type="term" value="F:mRNA binding"/>
    <property type="evidence" value="ECO:0007669"/>
    <property type="project" value="TreeGrafter"/>
</dbReference>
<dbReference type="EMBL" id="JAAARO010000018">
    <property type="protein sequence ID" value="KAF5732007.1"/>
    <property type="molecule type" value="Genomic_DNA"/>
</dbReference>
<comment type="caution">
    <text evidence="4">The sequence shown here is derived from an EMBL/GenBank/DDBJ whole genome shotgun (WGS) entry which is preliminary data.</text>
</comment>
<accession>A0A7J7CDQ0</accession>